<evidence type="ECO:0000313" key="10">
    <source>
        <dbReference type="EMBL" id="EFI34562.1"/>
    </source>
</evidence>
<dbReference type="InterPro" id="IPR002810">
    <property type="entry name" value="NfeD-like_C"/>
</dbReference>
<comment type="subcellular location">
    <subcellularLocation>
        <location evidence="1">Membrane</location>
        <topology evidence="1">Multi-pass membrane protein</topology>
    </subcellularLocation>
</comment>
<comment type="caution">
    <text evidence="10">The sequence shown here is derived from an EMBL/GenBank/DDBJ whole genome shotgun (WGS) entry which is preliminary data.</text>
</comment>
<dbReference type="AlphaFoldDB" id="D6SP86"/>
<dbReference type="Proteomes" id="UP000005496">
    <property type="component" value="Unassembled WGS sequence"/>
</dbReference>
<evidence type="ECO:0000256" key="5">
    <source>
        <dbReference type="SAM" id="Phobius"/>
    </source>
</evidence>
<feature type="domain" description="NfeD integral membrane" evidence="8">
    <location>
        <begin position="243"/>
        <end position="360"/>
    </location>
</feature>
<dbReference type="CDD" id="cd07020">
    <property type="entry name" value="Clp_protease_NfeD_1"/>
    <property type="match status" value="1"/>
</dbReference>
<keyword evidence="6" id="KW-0732">Signal</keyword>
<evidence type="ECO:0000256" key="4">
    <source>
        <dbReference type="ARBA" id="ARBA00023136"/>
    </source>
</evidence>
<dbReference type="PANTHER" id="PTHR33507:SF4">
    <property type="entry name" value="NODULATION COMPETITIVENESS PROTEIN NFED"/>
    <property type="match status" value="1"/>
</dbReference>
<dbReference type="OrthoDB" id="5289056at2"/>
<feature type="transmembrane region" description="Helical" evidence="5">
    <location>
        <begin position="289"/>
        <end position="306"/>
    </location>
</feature>
<feature type="signal peptide" evidence="6">
    <location>
        <begin position="1"/>
        <end position="22"/>
    </location>
</feature>
<dbReference type="RefSeq" id="WP_008869882.1">
    <property type="nucleotide sequence ID" value="NZ_ACJN02000002.1"/>
</dbReference>
<gene>
    <name evidence="10" type="ORF">Dthio_PD1934</name>
</gene>
<evidence type="ECO:0000259" key="7">
    <source>
        <dbReference type="Pfam" id="PF01957"/>
    </source>
</evidence>
<accession>D6SP86</accession>
<evidence type="ECO:0000256" key="3">
    <source>
        <dbReference type="ARBA" id="ARBA00022989"/>
    </source>
</evidence>
<feature type="domain" description="NfeD1b N-terminal" evidence="9">
    <location>
        <begin position="34"/>
        <end position="173"/>
    </location>
</feature>
<sequence length="431" mass="47133">MKIFKICFLASIILLAFSLVFADRDPASHQILKVDIDGPITPATEELLQDSLRRAHDEDFIALMIRLDTPGGLVESMRNMVKDILASDLPVIVWVDPPGARATSAGVFLVAASDHAVMSPQTTIGSASPVTMGGEEQDETMQSKIINEMLSLVRTVAKDKGRNVEWYEKAVTEAANIDSEEALQLRVIDHIATSTDDLLSQLGKKGLSVYGEEITFESDEISIVQFEPGFKYKILSWLLHPQIAYLLFLAGMAGLFFELSNPGAIFPGVLGSMCLIMGLYSLAVLPTNIAGILLLILGFIFIILEINMPTFGLLTMAALASFFFGSLFLFDAEHPYFQIPTMTIIPVILILTVVLLALAYLIGKSQMAPKTHQTGIPDQSAKVVSWSGTQGQVKVRGEIWRAQSQEMLSLQPGQEVQVDKVEGLTLHIKPV</sequence>
<keyword evidence="3 5" id="KW-1133">Transmembrane helix</keyword>
<protein>
    <submittedName>
        <fullName evidence="10">Uncharacterized protein</fullName>
    </submittedName>
</protein>
<feature type="chain" id="PRO_5003088005" evidence="6">
    <location>
        <begin position="23"/>
        <end position="431"/>
    </location>
</feature>
<dbReference type="InterPro" id="IPR012340">
    <property type="entry name" value="NA-bd_OB-fold"/>
</dbReference>
<dbReference type="Pfam" id="PF25145">
    <property type="entry name" value="NfeD1b_N"/>
    <property type="match status" value="1"/>
</dbReference>
<feature type="transmembrane region" description="Helical" evidence="5">
    <location>
        <begin position="234"/>
        <end position="257"/>
    </location>
</feature>
<evidence type="ECO:0000256" key="2">
    <source>
        <dbReference type="ARBA" id="ARBA00022692"/>
    </source>
</evidence>
<dbReference type="InterPro" id="IPR052165">
    <property type="entry name" value="Membrane_assoc_protease"/>
</dbReference>
<dbReference type="InterPro" id="IPR056739">
    <property type="entry name" value="NfeD_membrane"/>
</dbReference>
<dbReference type="InterPro" id="IPR056738">
    <property type="entry name" value="NfeD1b_N"/>
</dbReference>
<evidence type="ECO:0000259" key="9">
    <source>
        <dbReference type="Pfam" id="PF25145"/>
    </source>
</evidence>
<proteinExistence type="predicted"/>
<evidence type="ECO:0000256" key="6">
    <source>
        <dbReference type="SAM" id="SignalP"/>
    </source>
</evidence>
<reference evidence="10" key="1">
    <citation type="submission" date="2010-05" db="EMBL/GenBank/DDBJ databases">
        <title>The draft genome of Desulfonatronospira thiodismutans ASO3-1.</title>
        <authorList>
            <consortium name="US DOE Joint Genome Institute (JGI-PGF)"/>
            <person name="Lucas S."/>
            <person name="Copeland A."/>
            <person name="Lapidus A."/>
            <person name="Cheng J.-F."/>
            <person name="Bruce D."/>
            <person name="Goodwin L."/>
            <person name="Pitluck S."/>
            <person name="Chertkov O."/>
            <person name="Brettin T."/>
            <person name="Detter J.C."/>
            <person name="Han C."/>
            <person name="Land M.L."/>
            <person name="Hauser L."/>
            <person name="Kyrpides N."/>
            <person name="Mikhailova N."/>
            <person name="Muyzer G."/>
            <person name="Woyke T."/>
        </authorList>
    </citation>
    <scope>NUCLEOTIDE SEQUENCE [LARGE SCALE GENOMIC DNA]</scope>
    <source>
        <strain evidence="10">ASO3-1</strain>
    </source>
</reference>
<dbReference type="InterPro" id="IPR029045">
    <property type="entry name" value="ClpP/crotonase-like_dom_sf"/>
</dbReference>
<dbReference type="Pfam" id="PF01957">
    <property type="entry name" value="NfeD"/>
    <property type="match status" value="1"/>
</dbReference>
<evidence type="ECO:0000313" key="11">
    <source>
        <dbReference type="Proteomes" id="UP000005496"/>
    </source>
</evidence>
<dbReference type="eggNOG" id="COG1030">
    <property type="taxonomic scope" value="Bacteria"/>
</dbReference>
<organism evidence="10 11">
    <name type="scientific">Desulfonatronospira thiodismutans ASO3-1</name>
    <dbReference type="NCBI Taxonomy" id="555779"/>
    <lineage>
        <taxon>Bacteria</taxon>
        <taxon>Pseudomonadati</taxon>
        <taxon>Thermodesulfobacteriota</taxon>
        <taxon>Desulfovibrionia</taxon>
        <taxon>Desulfovibrionales</taxon>
        <taxon>Desulfonatronovibrionaceae</taxon>
        <taxon>Desulfonatronospira</taxon>
    </lineage>
</organism>
<keyword evidence="4 5" id="KW-0472">Membrane</keyword>
<dbReference type="EMBL" id="ACJN02000002">
    <property type="protein sequence ID" value="EFI34562.1"/>
    <property type="molecule type" value="Genomic_DNA"/>
</dbReference>
<name>D6SP86_9BACT</name>
<feature type="domain" description="NfeD-like C-terminal" evidence="7">
    <location>
        <begin position="378"/>
        <end position="430"/>
    </location>
</feature>
<dbReference type="GO" id="GO:0016020">
    <property type="term" value="C:membrane"/>
    <property type="evidence" value="ECO:0007669"/>
    <property type="project" value="UniProtKB-SubCell"/>
</dbReference>
<dbReference type="Gene3D" id="3.90.226.10">
    <property type="entry name" value="2-enoyl-CoA Hydratase, Chain A, domain 1"/>
    <property type="match status" value="1"/>
</dbReference>
<evidence type="ECO:0000259" key="8">
    <source>
        <dbReference type="Pfam" id="PF24961"/>
    </source>
</evidence>
<keyword evidence="2 5" id="KW-0812">Transmembrane</keyword>
<dbReference type="SUPFAM" id="SSF52096">
    <property type="entry name" value="ClpP/crotonase"/>
    <property type="match status" value="1"/>
</dbReference>
<feature type="transmembrane region" description="Helical" evidence="5">
    <location>
        <begin position="313"/>
        <end position="330"/>
    </location>
</feature>
<dbReference type="PANTHER" id="PTHR33507">
    <property type="entry name" value="INNER MEMBRANE PROTEIN YBBJ"/>
    <property type="match status" value="1"/>
</dbReference>
<dbReference type="Pfam" id="PF24961">
    <property type="entry name" value="NfeD_membrane"/>
    <property type="match status" value="1"/>
</dbReference>
<feature type="transmembrane region" description="Helical" evidence="5">
    <location>
        <begin position="342"/>
        <end position="362"/>
    </location>
</feature>
<dbReference type="SUPFAM" id="SSF141322">
    <property type="entry name" value="NfeD domain-like"/>
    <property type="match status" value="1"/>
</dbReference>
<dbReference type="Gene3D" id="2.40.50.140">
    <property type="entry name" value="Nucleic acid-binding proteins"/>
    <property type="match status" value="1"/>
</dbReference>
<evidence type="ECO:0000256" key="1">
    <source>
        <dbReference type="ARBA" id="ARBA00004141"/>
    </source>
</evidence>
<keyword evidence="11" id="KW-1185">Reference proteome</keyword>